<dbReference type="PROSITE" id="PS50104">
    <property type="entry name" value="TIR"/>
    <property type="match status" value="1"/>
</dbReference>
<dbReference type="EMBL" id="FR695877">
    <property type="protein sequence ID" value="CBX31245.1"/>
    <property type="molecule type" value="Genomic_DNA"/>
</dbReference>
<proteinExistence type="predicted"/>
<protein>
    <recommendedName>
        <fullName evidence="1">TIR domain-containing protein</fullName>
    </recommendedName>
</protein>
<dbReference type="Gene3D" id="3.40.50.10140">
    <property type="entry name" value="Toll/interleukin-1 receptor homology (TIR) domain"/>
    <property type="match status" value="1"/>
</dbReference>
<dbReference type="SMART" id="SM00255">
    <property type="entry name" value="TIR"/>
    <property type="match status" value="1"/>
</dbReference>
<reference evidence="2" key="1">
    <citation type="journal article" date="2011" name="Environ. Microbiol.">
        <title>Genomic insights into the metabolic potential of the polycyclic aromatic hydrocarbon degrading sulfate-reducing Deltaproteobacterium N47.</title>
        <authorList>
            <person name="Bergmann F."/>
            <person name="Selesi D."/>
            <person name="Weinmaier T."/>
            <person name="Tischler P."/>
            <person name="Rattei T."/>
            <person name="Meckenstock R.U."/>
        </authorList>
    </citation>
    <scope>NUCLEOTIDE SEQUENCE</scope>
</reference>
<name>E1YMB2_9BACT</name>
<gene>
    <name evidence="2" type="ORF">N47_E47570</name>
</gene>
<organism evidence="2">
    <name type="scientific">uncultured Desulfobacterium sp</name>
    <dbReference type="NCBI Taxonomy" id="201089"/>
    <lineage>
        <taxon>Bacteria</taxon>
        <taxon>Pseudomonadati</taxon>
        <taxon>Thermodesulfobacteriota</taxon>
        <taxon>Desulfobacteria</taxon>
        <taxon>Desulfobacterales</taxon>
        <taxon>Desulfobacteriaceae</taxon>
        <taxon>Desulfobacterium</taxon>
        <taxon>environmental samples</taxon>
    </lineage>
</organism>
<dbReference type="InterPro" id="IPR035897">
    <property type="entry name" value="Toll_tir_struct_dom_sf"/>
</dbReference>
<sequence>MGYEYDVFISYRSTYKKWVKEVFLPIFEESLNEEVAIFQEKVTIFLDKDGITGGDNWNNRILNALSKSKCLIPIVSYQYLNSYNCRKEFVIMHHRQIQLGLQTINNPKGIIIPFAIHDGEHFKKIITDIEFYDCTDYRIPECGIEAFLKSNAFLELGRKMNNWAKAVAKSILYVNNNNPWNPNWLNTEWINLPVDDILPPLYQQKITQPILD</sequence>
<dbReference type="GO" id="GO:0007165">
    <property type="term" value="P:signal transduction"/>
    <property type="evidence" value="ECO:0007669"/>
    <property type="project" value="InterPro"/>
</dbReference>
<accession>E1YMB2</accession>
<dbReference type="AlphaFoldDB" id="E1YMB2"/>
<dbReference type="InterPro" id="IPR000157">
    <property type="entry name" value="TIR_dom"/>
</dbReference>
<feature type="domain" description="TIR" evidence="1">
    <location>
        <begin position="3"/>
        <end position="155"/>
    </location>
</feature>
<evidence type="ECO:0000259" key="1">
    <source>
        <dbReference type="PROSITE" id="PS50104"/>
    </source>
</evidence>
<dbReference type="Pfam" id="PF13676">
    <property type="entry name" value="TIR_2"/>
    <property type="match status" value="1"/>
</dbReference>
<evidence type="ECO:0000313" key="2">
    <source>
        <dbReference type="EMBL" id="CBX31245.1"/>
    </source>
</evidence>
<dbReference type="SUPFAM" id="SSF52200">
    <property type="entry name" value="Toll/Interleukin receptor TIR domain"/>
    <property type="match status" value="1"/>
</dbReference>